<dbReference type="PANTHER" id="PTHR43095">
    <property type="entry name" value="SUGAR KINASE"/>
    <property type="match status" value="1"/>
</dbReference>
<name>A0AAU8DPX5_9ACTN</name>
<evidence type="ECO:0000313" key="6">
    <source>
        <dbReference type="EMBL" id="XCG64337.1"/>
    </source>
</evidence>
<keyword evidence="2" id="KW-0119">Carbohydrate metabolism</keyword>
<comment type="similarity">
    <text evidence="1">Belongs to the FGGY kinase family.</text>
</comment>
<evidence type="ECO:0000256" key="3">
    <source>
        <dbReference type="ARBA" id="ARBA00022679"/>
    </source>
</evidence>
<reference evidence="6" key="1">
    <citation type="submission" date="2024-05" db="EMBL/GenBank/DDBJ databases">
        <authorList>
            <person name="Cai S.Y."/>
            <person name="Jin L.M."/>
            <person name="Li H.R."/>
        </authorList>
    </citation>
    <scope>NUCLEOTIDE SEQUENCE</scope>
    <source>
        <strain evidence="6">A5-74</strain>
    </source>
</reference>
<accession>A0AAU8DPX5</accession>
<dbReference type="Gene3D" id="3.30.420.40">
    <property type="match status" value="2"/>
</dbReference>
<evidence type="ECO:0000256" key="1">
    <source>
        <dbReference type="ARBA" id="ARBA00009156"/>
    </source>
</evidence>
<evidence type="ECO:0000256" key="4">
    <source>
        <dbReference type="ARBA" id="ARBA00022777"/>
    </source>
</evidence>
<organism evidence="6">
    <name type="scientific">Nakamurella sp. A5-74</name>
    <dbReference type="NCBI Taxonomy" id="3158264"/>
    <lineage>
        <taxon>Bacteria</taxon>
        <taxon>Bacillati</taxon>
        <taxon>Actinomycetota</taxon>
        <taxon>Actinomycetes</taxon>
        <taxon>Nakamurellales</taxon>
        <taxon>Nakamurellaceae</taxon>
        <taxon>Nakamurella</taxon>
    </lineage>
</organism>
<dbReference type="PANTHER" id="PTHR43095:SF5">
    <property type="entry name" value="XYLULOSE KINASE"/>
    <property type="match status" value="1"/>
</dbReference>
<proteinExistence type="inferred from homology"/>
<dbReference type="GO" id="GO:0016301">
    <property type="term" value="F:kinase activity"/>
    <property type="evidence" value="ECO:0007669"/>
    <property type="project" value="UniProtKB-KW"/>
</dbReference>
<dbReference type="AlphaFoldDB" id="A0AAU8DPX5"/>
<dbReference type="Pfam" id="PF00370">
    <property type="entry name" value="FGGY_N"/>
    <property type="match status" value="1"/>
</dbReference>
<dbReference type="RefSeq" id="WP_353649950.1">
    <property type="nucleotide sequence ID" value="NZ_CP159218.1"/>
</dbReference>
<sequence length="486" mass="50635">MNMPVLLGIDVGTTESKVLATSLDGEELLVHSRRTHWDHHRGGLVDTDGIALADTVIALAAEVVHALTVGFGPVGVAGIAVTGMAEAGVLLRPDGTAEAPTIAWFDPRGQAQLVDIPVPIADRFPGITGLPLGPQVTAAKLLWLIASGVDLTGCTWLHLPELIIHRLGGRAAAETSLLARTGLLDQGTGALWPEMLAHIGIDASLIPGQVPAGAPLGVAGGAHCPDVLRGAALTVAGHDHPVAAVGCCAIGPGEVFDSFGTAQVYLRTLTEPVDEEQRARLVAGGVNAVRHAVPGYWHLLGGTKAGLVMRRTLALLGVTDDERRHQLDSEAVTLADRDIDEIVQIRGAANDDGVLSITAISDEVSPAAVWLATIRHGIAEGARLLHTMTTEFGAVPSVVVAGGWTRMSSVRREKQHALPHVRFTHRAQAGAFGATAFAAFAHRSIATAGWIPTGDHESIPLSAAPTAADLDRHTATADRSLEETIV</sequence>
<dbReference type="GO" id="GO:0042732">
    <property type="term" value="P:D-xylose metabolic process"/>
    <property type="evidence" value="ECO:0007669"/>
    <property type="project" value="UniProtKB-KW"/>
</dbReference>
<dbReference type="InterPro" id="IPR018484">
    <property type="entry name" value="FGGY_N"/>
</dbReference>
<gene>
    <name evidence="6" type="ORF">ABLG96_03020</name>
</gene>
<evidence type="ECO:0000259" key="5">
    <source>
        <dbReference type="Pfam" id="PF00370"/>
    </source>
</evidence>
<dbReference type="CDD" id="cd07773">
    <property type="entry name" value="ASKHA_NBD_FGGY_FK"/>
    <property type="match status" value="1"/>
</dbReference>
<keyword evidence="3" id="KW-0808">Transferase</keyword>
<dbReference type="InterPro" id="IPR043129">
    <property type="entry name" value="ATPase_NBD"/>
</dbReference>
<dbReference type="InterPro" id="IPR050406">
    <property type="entry name" value="FGGY_Carb_Kinase"/>
</dbReference>
<evidence type="ECO:0000256" key="2">
    <source>
        <dbReference type="ARBA" id="ARBA00022629"/>
    </source>
</evidence>
<keyword evidence="2" id="KW-0859">Xylose metabolism</keyword>
<dbReference type="EMBL" id="CP159218">
    <property type="protein sequence ID" value="XCG64337.1"/>
    <property type="molecule type" value="Genomic_DNA"/>
</dbReference>
<feature type="domain" description="Carbohydrate kinase FGGY N-terminal" evidence="5">
    <location>
        <begin position="6"/>
        <end position="246"/>
    </location>
</feature>
<dbReference type="SUPFAM" id="SSF53067">
    <property type="entry name" value="Actin-like ATPase domain"/>
    <property type="match status" value="2"/>
</dbReference>
<protein>
    <submittedName>
        <fullName evidence="6">FGGY family carbohydrate kinase</fullName>
    </submittedName>
</protein>
<keyword evidence="4 6" id="KW-0418">Kinase</keyword>